<reference evidence="3 4" key="1">
    <citation type="submission" date="2023-04" db="EMBL/GenBank/DDBJ databases">
        <title>A long-awaited taxogenomic arrangement of the family Halomonadaceae.</title>
        <authorList>
            <person name="De La Haba R."/>
            <person name="Chuvochina M."/>
            <person name="Wittouck S."/>
            <person name="Arahal D.R."/>
            <person name="Sanchez-Porro C."/>
            <person name="Hugenholtz P."/>
            <person name="Ventosa A."/>
        </authorList>
    </citation>
    <scope>NUCLEOTIDE SEQUENCE [LARGE SCALE GENOMIC DNA]</scope>
    <source>
        <strain evidence="3 4">DSM 22428</strain>
    </source>
</reference>
<protein>
    <submittedName>
        <fullName evidence="3">Alkaline phosphatase D family protein</fullName>
    </submittedName>
</protein>
<evidence type="ECO:0000259" key="2">
    <source>
        <dbReference type="Pfam" id="PF16655"/>
    </source>
</evidence>
<accession>A0ABU1GRS5</accession>
<dbReference type="InterPro" id="IPR018946">
    <property type="entry name" value="PhoD-like_MPP"/>
</dbReference>
<keyword evidence="4" id="KW-1185">Reference proteome</keyword>
<dbReference type="EMBL" id="JARWAO010000001">
    <property type="protein sequence ID" value="MDR5894728.1"/>
    <property type="molecule type" value="Genomic_DNA"/>
</dbReference>
<dbReference type="InterPro" id="IPR038607">
    <property type="entry name" value="PhoD-like_sf"/>
</dbReference>
<evidence type="ECO:0000313" key="4">
    <source>
        <dbReference type="Proteomes" id="UP001269375"/>
    </source>
</evidence>
<comment type="caution">
    <text evidence="3">The sequence shown here is derived from an EMBL/GenBank/DDBJ whole genome shotgun (WGS) entry which is preliminary data.</text>
</comment>
<proteinExistence type="predicted"/>
<dbReference type="InterPro" id="IPR029052">
    <property type="entry name" value="Metallo-depent_PP-like"/>
</dbReference>
<evidence type="ECO:0000259" key="1">
    <source>
        <dbReference type="Pfam" id="PF09423"/>
    </source>
</evidence>
<dbReference type="PANTHER" id="PTHR43606:SF1">
    <property type="entry name" value="PHOD-LIKE PHOSPHATASE METALLOPHOSPHATASE DOMAIN-CONTAINING PROTEIN"/>
    <property type="match status" value="1"/>
</dbReference>
<sequence length="518" mass="57024">MKRRDLLTTGLKGGLGLAGLGTGIIGAPAIVLAEGRRPEAVSGVMSGDVLTDRAMLWSRADRPAIMQVDISKTPDFAQFRRLPPVAVLPETGLVGKLDATGLAGWDHLYYRVRFQSPGDHRALSAPVTGSLPLPPTSARNVRFVWSGDVAGQGWGIDESRGGMTIFETMRKTRPDFFLHSGDTVYADGPMEERVALEDGSVWQNVVTPAKQKVAETLEEYRGQHAYNLLDANVRALYADVPMLAQWDDHETVNNWYPGELLDDDRYREKNVSLLSARARQAFVEFTPTRLSSSAPDRLYRRFPYGPGLEVFMLDMRSYRGPNSANVQTSSSPATDFLGKTQFDWLKQALLDSSATWKIIAADMPVGLVVADGDHFEAVANRYDGAPKGRELELARLLRFIRDNAIQNVVWFTADVHYTAAHHYAPERAAFKAFTPFWEFVSGPLHAGTFGPGELDATFGPKVVFQKAPPDGQKNLPPSRGYQFFGQVDLDGESEALTVTLKDSAGTALHQQVLTPTRA</sequence>
<feature type="domain" description="Phospholipase D N-terminal" evidence="2">
    <location>
        <begin position="43"/>
        <end position="120"/>
    </location>
</feature>
<feature type="domain" description="PhoD-like phosphatase metallophosphatase" evidence="1">
    <location>
        <begin position="144"/>
        <end position="499"/>
    </location>
</feature>
<dbReference type="InterPro" id="IPR052900">
    <property type="entry name" value="Phospholipid_Metab_Enz"/>
</dbReference>
<dbReference type="Gene3D" id="3.60.21.70">
    <property type="entry name" value="PhoD-like phosphatase"/>
    <property type="match status" value="1"/>
</dbReference>
<dbReference type="Gene3D" id="2.60.40.380">
    <property type="entry name" value="Purple acid phosphatase-like, N-terminal"/>
    <property type="match status" value="1"/>
</dbReference>
<evidence type="ECO:0000313" key="3">
    <source>
        <dbReference type="EMBL" id="MDR5894728.1"/>
    </source>
</evidence>
<dbReference type="Proteomes" id="UP001269375">
    <property type="component" value="Unassembled WGS sequence"/>
</dbReference>
<dbReference type="PANTHER" id="PTHR43606">
    <property type="entry name" value="PHOSPHATASE, PUTATIVE (AFU_ORTHOLOGUE AFUA_6G08710)-RELATED"/>
    <property type="match status" value="1"/>
</dbReference>
<gene>
    <name evidence="3" type="ORF">QC825_01410</name>
</gene>
<dbReference type="SUPFAM" id="SSF56300">
    <property type="entry name" value="Metallo-dependent phosphatases"/>
    <property type="match status" value="1"/>
</dbReference>
<dbReference type="InterPro" id="IPR032093">
    <property type="entry name" value="PhoD_N"/>
</dbReference>
<dbReference type="Pfam" id="PF09423">
    <property type="entry name" value="PhoD"/>
    <property type="match status" value="1"/>
</dbReference>
<dbReference type="CDD" id="cd07389">
    <property type="entry name" value="MPP_PhoD"/>
    <property type="match status" value="1"/>
</dbReference>
<dbReference type="RefSeq" id="WP_251593085.1">
    <property type="nucleotide sequence ID" value="NZ_JAMLJI010000002.1"/>
</dbReference>
<name>A0ABU1GRS5_9GAMM</name>
<organism evidence="3 4">
    <name type="scientific">Larsenimonas suaedae</name>
    <dbReference type="NCBI Taxonomy" id="1851019"/>
    <lineage>
        <taxon>Bacteria</taxon>
        <taxon>Pseudomonadati</taxon>
        <taxon>Pseudomonadota</taxon>
        <taxon>Gammaproteobacteria</taxon>
        <taxon>Oceanospirillales</taxon>
        <taxon>Halomonadaceae</taxon>
        <taxon>Larsenimonas</taxon>
    </lineage>
</organism>
<dbReference type="Pfam" id="PF16655">
    <property type="entry name" value="PhoD_N"/>
    <property type="match status" value="1"/>
</dbReference>